<dbReference type="AlphaFoldDB" id="A0ABD1SGB5"/>
<protein>
    <submittedName>
        <fullName evidence="1">Uncharacterized protein</fullName>
    </submittedName>
</protein>
<dbReference type="Proteomes" id="UP001604336">
    <property type="component" value="Unassembled WGS sequence"/>
</dbReference>
<keyword evidence="2" id="KW-1185">Reference proteome</keyword>
<proteinExistence type="predicted"/>
<evidence type="ECO:0000313" key="1">
    <source>
        <dbReference type="EMBL" id="KAL2499787.1"/>
    </source>
</evidence>
<comment type="caution">
    <text evidence="1">The sequence shown here is derived from an EMBL/GenBank/DDBJ whole genome shotgun (WGS) entry which is preliminary data.</text>
</comment>
<organism evidence="1 2">
    <name type="scientific">Abeliophyllum distichum</name>
    <dbReference type="NCBI Taxonomy" id="126358"/>
    <lineage>
        <taxon>Eukaryota</taxon>
        <taxon>Viridiplantae</taxon>
        <taxon>Streptophyta</taxon>
        <taxon>Embryophyta</taxon>
        <taxon>Tracheophyta</taxon>
        <taxon>Spermatophyta</taxon>
        <taxon>Magnoliopsida</taxon>
        <taxon>eudicotyledons</taxon>
        <taxon>Gunneridae</taxon>
        <taxon>Pentapetalae</taxon>
        <taxon>asterids</taxon>
        <taxon>lamiids</taxon>
        <taxon>Lamiales</taxon>
        <taxon>Oleaceae</taxon>
        <taxon>Forsythieae</taxon>
        <taxon>Abeliophyllum</taxon>
    </lineage>
</organism>
<name>A0ABD1SGB5_9LAMI</name>
<sequence>MSRNNLEEELDVIGLTREGIKTLGPVSQEEEEEYGNNLERLDVIGLIGEGMKTLSPVKKKGPITVTNQKSAPLSLKFATLVPKNKEIYVLEVSGELEKLDVKEIEKWADPMEVSINVGGGLNIYESREK</sequence>
<dbReference type="EMBL" id="JBFOLK010000007">
    <property type="protein sequence ID" value="KAL2499787.1"/>
    <property type="molecule type" value="Genomic_DNA"/>
</dbReference>
<reference evidence="2" key="1">
    <citation type="submission" date="2024-07" db="EMBL/GenBank/DDBJ databases">
        <title>Two chromosome-level genome assemblies of Korean endemic species Abeliophyllum distichum and Forsythia ovata (Oleaceae).</title>
        <authorList>
            <person name="Jang H."/>
        </authorList>
    </citation>
    <scope>NUCLEOTIDE SEQUENCE [LARGE SCALE GENOMIC DNA]</scope>
</reference>
<accession>A0ABD1SGB5</accession>
<gene>
    <name evidence="1" type="ORF">Adt_25337</name>
</gene>
<evidence type="ECO:0000313" key="2">
    <source>
        <dbReference type="Proteomes" id="UP001604336"/>
    </source>
</evidence>